<protein>
    <submittedName>
        <fullName evidence="3">THxN family PEP-CTERM protein</fullName>
    </submittedName>
</protein>
<feature type="transmembrane region" description="Helical" evidence="1">
    <location>
        <begin position="220"/>
        <end position="239"/>
    </location>
</feature>
<dbReference type="Proteomes" id="UP001219349">
    <property type="component" value="Chromosome"/>
</dbReference>
<accession>A0ABY7SKI0</accession>
<gene>
    <name evidence="3" type="ORF">JHX87_01290</name>
</gene>
<evidence type="ECO:0000313" key="4">
    <source>
        <dbReference type="Proteomes" id="UP001219349"/>
    </source>
</evidence>
<proteinExistence type="predicted"/>
<keyword evidence="1" id="KW-0812">Transmembrane</keyword>
<dbReference type="NCBIfam" id="TIGR03370">
    <property type="entry name" value="VPLPA-CTERM"/>
    <property type="match status" value="1"/>
</dbReference>
<keyword evidence="4" id="KW-1185">Reference proteome</keyword>
<name>A0ABY7SKI0_9RHOB</name>
<keyword evidence="1" id="KW-0472">Membrane</keyword>
<dbReference type="NCBIfam" id="NF038131">
    <property type="entry name" value="choice_anch_K"/>
    <property type="match status" value="1"/>
</dbReference>
<evidence type="ECO:0000256" key="1">
    <source>
        <dbReference type="SAM" id="Phobius"/>
    </source>
</evidence>
<keyword evidence="2" id="KW-0732">Signal</keyword>
<dbReference type="RefSeq" id="WP_271884566.1">
    <property type="nucleotide sequence ID" value="NZ_CP067136.1"/>
</dbReference>
<dbReference type="EMBL" id="CP067136">
    <property type="protein sequence ID" value="WCR07516.1"/>
    <property type="molecule type" value="Genomic_DNA"/>
</dbReference>
<keyword evidence="1" id="KW-1133">Transmembrane helix</keyword>
<organism evidence="3 4">
    <name type="scientific">Paracoccus fistulariae</name>
    <dbReference type="NCBI Taxonomy" id="658446"/>
    <lineage>
        <taxon>Bacteria</taxon>
        <taxon>Pseudomonadati</taxon>
        <taxon>Pseudomonadota</taxon>
        <taxon>Alphaproteobacteria</taxon>
        <taxon>Rhodobacterales</taxon>
        <taxon>Paracoccaceae</taxon>
        <taxon>Paracoccus</taxon>
    </lineage>
</organism>
<dbReference type="InterPro" id="IPR047995">
    <property type="entry name" value="Choice_anch_K"/>
</dbReference>
<evidence type="ECO:0000313" key="3">
    <source>
        <dbReference type="EMBL" id="WCR07516.1"/>
    </source>
</evidence>
<reference evidence="3 4" key="1">
    <citation type="submission" date="2021-01" db="EMBL/GenBank/DDBJ databases">
        <title>Biogeographic distribution of Paracoccus.</title>
        <authorList>
            <person name="Hollensteiner J."/>
            <person name="Leineberger J."/>
            <person name="Brinkhoff T."/>
            <person name="Daniel R."/>
        </authorList>
    </citation>
    <scope>NUCLEOTIDE SEQUENCE [LARGE SCALE GENOMIC DNA]</scope>
    <source>
        <strain evidence="3 4">KCTC 22803</strain>
    </source>
</reference>
<sequence length="245" mass="25783">MNLLCASTALTLAAATAQAATLNITDVTATWSSWTDGSDVTSADNAGTAELRWGTTSEAQSGYDFDPLAPSGPHAQDTDFKIGTFTHHNFPIGAGSGISSATLDVSFTFYLGADPGTSYTRTSQFVFDHFETPNNDDPCANTLPNNDPSNTGGCSDRVTPTTNPATSETFTITDGTGSTFTYVFDVEGFDIGDSFWTLEGQSNTADLLARFTYEENIAPVPLPAAAWFLIAGLGGLAAAGRRRRS</sequence>
<dbReference type="NCBIfam" id="NF038125">
    <property type="entry name" value="PEP_CTERM_THxN"/>
    <property type="match status" value="1"/>
</dbReference>
<dbReference type="InterPro" id="IPR022472">
    <property type="entry name" value="VPLPA-CTERM"/>
</dbReference>
<evidence type="ECO:0000256" key="2">
    <source>
        <dbReference type="SAM" id="SignalP"/>
    </source>
</evidence>
<feature type="chain" id="PRO_5045740604" evidence="2">
    <location>
        <begin position="20"/>
        <end position="245"/>
    </location>
</feature>
<feature type="signal peptide" evidence="2">
    <location>
        <begin position="1"/>
        <end position="19"/>
    </location>
</feature>